<keyword evidence="7" id="KW-0408">Iron</keyword>
<dbReference type="Pfam" id="PF00042">
    <property type="entry name" value="Globin"/>
    <property type="match status" value="1"/>
</dbReference>
<dbReference type="Proteomes" id="UP000087171">
    <property type="component" value="Chromosome Ca4"/>
</dbReference>
<dbReference type="Gene3D" id="1.10.490.10">
    <property type="entry name" value="Globins"/>
    <property type="match status" value="1"/>
</dbReference>
<keyword evidence="9" id="KW-0535">Nitrogen fixation</keyword>
<dbReference type="PaxDb" id="3827-XP_004496145.1"/>
<keyword evidence="6" id="KW-0479">Metal-binding</keyword>
<accession>A0A1S2XXT5</accession>
<organism evidence="12 13">
    <name type="scientific">Cicer arietinum</name>
    <name type="common">Chickpea</name>
    <name type="synonym">Garbanzo</name>
    <dbReference type="NCBI Taxonomy" id="3827"/>
    <lineage>
        <taxon>Eukaryota</taxon>
        <taxon>Viridiplantae</taxon>
        <taxon>Streptophyta</taxon>
        <taxon>Embryophyta</taxon>
        <taxon>Tracheophyta</taxon>
        <taxon>Spermatophyta</taxon>
        <taxon>Magnoliopsida</taxon>
        <taxon>eudicotyledons</taxon>
        <taxon>Gunneridae</taxon>
        <taxon>Pentapetalae</taxon>
        <taxon>rosids</taxon>
        <taxon>fabids</taxon>
        <taxon>Fabales</taxon>
        <taxon>Fabaceae</taxon>
        <taxon>Papilionoideae</taxon>
        <taxon>50 kb inversion clade</taxon>
        <taxon>NPAAA clade</taxon>
        <taxon>Hologalegina</taxon>
        <taxon>IRL clade</taxon>
        <taxon>Cicereae</taxon>
        <taxon>Cicer</taxon>
    </lineage>
</organism>
<protein>
    <submittedName>
        <fullName evidence="13">Leghemoglobin-like</fullName>
    </submittedName>
</protein>
<dbReference type="CDD" id="cd08923">
    <property type="entry name" value="class1-2_nsHbs_Lbs"/>
    <property type="match status" value="1"/>
</dbReference>
<comment type="similarity">
    <text evidence="1">Belongs to the plant globin family.</text>
</comment>
<reference evidence="12" key="1">
    <citation type="journal article" date="2013" name="Nat. Biotechnol.">
        <title>Draft genome sequence of chickpea (Cicer arietinum) provides a resource for trait improvement.</title>
        <authorList>
            <person name="Varshney R.K."/>
            <person name="Song C."/>
            <person name="Saxena R.K."/>
            <person name="Azam S."/>
            <person name="Yu S."/>
            <person name="Sharpe A.G."/>
            <person name="Cannon S."/>
            <person name="Baek J."/>
            <person name="Rosen B.D."/>
            <person name="Tar'an B."/>
            <person name="Millan T."/>
            <person name="Zhang X."/>
            <person name="Ramsay L.D."/>
            <person name="Iwata A."/>
            <person name="Wang Y."/>
            <person name="Nelson W."/>
            <person name="Farmer A.D."/>
            <person name="Gaur P.M."/>
            <person name="Soderlund C."/>
            <person name="Penmetsa R.V."/>
            <person name="Xu C."/>
            <person name="Bharti A.K."/>
            <person name="He W."/>
            <person name="Winter P."/>
            <person name="Zhao S."/>
            <person name="Hane J.K."/>
            <person name="Carrasquilla-Garcia N."/>
            <person name="Condie J.A."/>
            <person name="Upadhyaya H.D."/>
            <person name="Luo M.C."/>
            <person name="Thudi M."/>
            <person name="Gowda C.L."/>
            <person name="Singh N.P."/>
            <person name="Lichtenzveig J."/>
            <person name="Gali K.K."/>
            <person name="Rubio J."/>
            <person name="Nadarajan N."/>
            <person name="Dolezel J."/>
            <person name="Bansal K.C."/>
            <person name="Xu X."/>
            <person name="Edwards D."/>
            <person name="Zhang G."/>
            <person name="Kahl G."/>
            <person name="Gil J."/>
            <person name="Singh K.B."/>
            <person name="Datta S.K."/>
            <person name="Jackson S.A."/>
            <person name="Wang J."/>
            <person name="Cook D.R."/>
        </authorList>
    </citation>
    <scope>NUCLEOTIDE SEQUENCE [LARGE SCALE GENOMIC DNA]</scope>
    <source>
        <strain evidence="12">cv. CDC Frontier</strain>
    </source>
</reference>
<reference evidence="13" key="2">
    <citation type="submission" date="2025-08" db="UniProtKB">
        <authorList>
            <consortium name="RefSeq"/>
        </authorList>
    </citation>
    <scope>IDENTIFICATION</scope>
    <source>
        <tissue evidence="13">Etiolated seedlings</tissue>
    </source>
</reference>
<dbReference type="GeneID" id="101502744"/>
<dbReference type="PANTHER" id="PTHR22924:SF92">
    <property type="entry name" value="NON-SYMBIOTIC HEMOGLOBIN 2"/>
    <property type="match status" value="1"/>
</dbReference>
<sequence>MDVFTEKQEALVNSSWEAFKKNIPHLSILFYTLILEKVPESKEMFSFLKDFDGIPHNNTILEAHAEMIFDMTRDAAVQLRSKGKIDLADDVTLEYLGSVHVQKGVIDHHFLVFKEAMLKTIKKAMDDKWSEELSCAWSIPYDELAASIKKAMGW</sequence>
<evidence type="ECO:0000313" key="12">
    <source>
        <dbReference type="Proteomes" id="UP000087171"/>
    </source>
</evidence>
<dbReference type="GO" id="GO:0005344">
    <property type="term" value="F:oxygen carrier activity"/>
    <property type="evidence" value="ECO:0007669"/>
    <property type="project" value="UniProtKB-KW"/>
</dbReference>
<evidence type="ECO:0000256" key="4">
    <source>
        <dbReference type="ARBA" id="ARBA00022617"/>
    </source>
</evidence>
<gene>
    <name evidence="13" type="primary">LOC101502744</name>
</gene>
<evidence type="ECO:0000256" key="8">
    <source>
        <dbReference type="ARBA" id="ARBA00023074"/>
    </source>
</evidence>
<dbReference type="InterPro" id="IPR000971">
    <property type="entry name" value="Globin"/>
</dbReference>
<dbReference type="InterPro" id="IPR001032">
    <property type="entry name" value="Leghaemoglobin-like"/>
</dbReference>
<evidence type="ECO:0000256" key="3">
    <source>
        <dbReference type="ARBA" id="ARBA00022553"/>
    </source>
</evidence>
<keyword evidence="12" id="KW-1185">Reference proteome</keyword>
<evidence type="ECO:0000256" key="5">
    <source>
        <dbReference type="ARBA" id="ARBA00022621"/>
    </source>
</evidence>
<name>A0A1S2XXT5_CICAR</name>
<dbReference type="InterPro" id="IPR009050">
    <property type="entry name" value="Globin-like_sf"/>
</dbReference>
<keyword evidence="4" id="KW-0349">Heme</keyword>
<dbReference type="SUPFAM" id="SSF46458">
    <property type="entry name" value="Globin-like"/>
    <property type="match status" value="1"/>
</dbReference>
<dbReference type="RefSeq" id="XP_004496145.1">
    <property type="nucleotide sequence ID" value="XM_004496088.3"/>
</dbReference>
<feature type="domain" description="Globin" evidence="11">
    <location>
        <begin position="3"/>
        <end position="153"/>
    </location>
</feature>
<dbReference type="GO" id="GO:0020037">
    <property type="term" value="F:heme binding"/>
    <property type="evidence" value="ECO:0007669"/>
    <property type="project" value="InterPro"/>
</dbReference>
<dbReference type="GO" id="GO:0019825">
    <property type="term" value="F:oxygen binding"/>
    <property type="evidence" value="ECO:0007669"/>
    <property type="project" value="InterPro"/>
</dbReference>
<evidence type="ECO:0000256" key="9">
    <source>
        <dbReference type="ARBA" id="ARBA00023231"/>
    </source>
</evidence>
<comment type="function">
    <text evidence="10">Leghemoglobin that reversibly binds oxygen O(2) through a pentacoordinated heme iron. In root nodules, facilitates the diffusion of oxygen to the bacteroids while preventing the bacterial nitrogenase from being inactivated by buffering dioxygen, nitric oxide and carbon monoxide, and promoting the formation of reactive oxygen species (ROS, e.g. H(2)O(2)). This role is essential for symbiotic nitrogen fixation (SNF).</text>
</comment>
<dbReference type="PROSITE" id="PS01033">
    <property type="entry name" value="GLOBIN"/>
    <property type="match status" value="1"/>
</dbReference>
<dbReference type="STRING" id="3827.A0A1S2XXT5"/>
<evidence type="ECO:0000256" key="10">
    <source>
        <dbReference type="ARBA" id="ARBA00045825"/>
    </source>
</evidence>
<evidence type="ECO:0000256" key="6">
    <source>
        <dbReference type="ARBA" id="ARBA00022723"/>
    </source>
</evidence>
<dbReference type="SMR" id="A0A1S2XXT5"/>
<keyword evidence="5" id="KW-0561">Oxygen transport</keyword>
<dbReference type="AlphaFoldDB" id="A0A1S2XXT5"/>
<proteinExistence type="inferred from homology"/>
<evidence type="ECO:0000256" key="2">
    <source>
        <dbReference type="ARBA" id="ARBA00022448"/>
    </source>
</evidence>
<keyword evidence="2" id="KW-0813">Transport</keyword>
<dbReference type="OrthoDB" id="2012505at2759"/>
<keyword evidence="3" id="KW-0597">Phosphoprotein</keyword>
<evidence type="ECO:0000256" key="7">
    <source>
        <dbReference type="ARBA" id="ARBA00023004"/>
    </source>
</evidence>
<dbReference type="InterPro" id="IPR012292">
    <property type="entry name" value="Globin/Proto"/>
</dbReference>
<evidence type="ECO:0000259" key="11">
    <source>
        <dbReference type="PROSITE" id="PS01033"/>
    </source>
</evidence>
<evidence type="ECO:0000256" key="1">
    <source>
        <dbReference type="ARBA" id="ARBA00007609"/>
    </source>
</evidence>
<dbReference type="KEGG" id="cam:101502744"/>
<dbReference type="PRINTS" id="PR00188">
    <property type="entry name" value="PLANTGLOBIN"/>
</dbReference>
<keyword evidence="8" id="KW-0944">Nitration</keyword>
<dbReference type="GO" id="GO:0046872">
    <property type="term" value="F:metal ion binding"/>
    <property type="evidence" value="ECO:0007669"/>
    <property type="project" value="UniProtKB-KW"/>
</dbReference>
<dbReference type="eggNOG" id="KOG3378">
    <property type="taxonomic scope" value="Eukaryota"/>
</dbReference>
<evidence type="ECO:0000313" key="13">
    <source>
        <dbReference type="RefSeq" id="XP_004496145.1"/>
    </source>
</evidence>
<dbReference type="PANTHER" id="PTHR22924">
    <property type="entry name" value="LEGHEMOGLOBIN-RELATED"/>
    <property type="match status" value="1"/>
</dbReference>